<protein>
    <submittedName>
        <fullName evidence="2">Transcriptional regulator</fullName>
    </submittedName>
</protein>
<evidence type="ECO:0000313" key="2">
    <source>
        <dbReference type="EMBL" id="AXJ07394.1"/>
    </source>
</evidence>
<organism evidence="2 3">
    <name type="scientific">Pseudomonas fluorescens</name>
    <dbReference type="NCBI Taxonomy" id="294"/>
    <lineage>
        <taxon>Bacteria</taxon>
        <taxon>Pseudomonadati</taxon>
        <taxon>Pseudomonadota</taxon>
        <taxon>Gammaproteobacteria</taxon>
        <taxon>Pseudomonadales</taxon>
        <taxon>Pseudomonadaceae</taxon>
        <taxon>Pseudomonas</taxon>
    </lineage>
</organism>
<evidence type="ECO:0000259" key="1">
    <source>
        <dbReference type="PROSITE" id="PS50943"/>
    </source>
</evidence>
<evidence type="ECO:0000313" key="3">
    <source>
        <dbReference type="Proteomes" id="UP000254535"/>
    </source>
</evidence>
<dbReference type="Proteomes" id="UP000254535">
    <property type="component" value="Chromosome"/>
</dbReference>
<dbReference type="RefSeq" id="WP_115079470.1">
    <property type="nucleotide sequence ID" value="NZ_CP022313.1"/>
</dbReference>
<dbReference type="Gene3D" id="1.10.260.40">
    <property type="entry name" value="lambda repressor-like DNA-binding domains"/>
    <property type="match status" value="1"/>
</dbReference>
<feature type="domain" description="HTH cro/C1-type" evidence="1">
    <location>
        <begin position="13"/>
        <end position="35"/>
    </location>
</feature>
<sequence>MNYVLLISRGSKIRKQRISRGLTQVQLANLAGLTRYKIIVVEKGAPSVSMIAYPRTLAALSKNGDSKKGN</sequence>
<dbReference type="GO" id="GO:0003677">
    <property type="term" value="F:DNA binding"/>
    <property type="evidence" value="ECO:0007669"/>
    <property type="project" value="InterPro"/>
</dbReference>
<reference evidence="2 3" key="1">
    <citation type="submission" date="2017-07" db="EMBL/GenBank/DDBJ databases">
        <title>Genome sequence of Pseudomonas NEP1.</title>
        <authorList>
            <person name="Nascimento F.X."/>
        </authorList>
    </citation>
    <scope>NUCLEOTIDE SEQUENCE [LARGE SCALE GENOMIC DNA]</scope>
    <source>
        <strain evidence="2 3">NEP1</strain>
    </source>
</reference>
<proteinExistence type="predicted"/>
<dbReference type="AlphaFoldDB" id="A0A345V3U2"/>
<dbReference type="InterPro" id="IPR001387">
    <property type="entry name" value="Cro/C1-type_HTH"/>
</dbReference>
<dbReference type="EMBL" id="CP022313">
    <property type="protein sequence ID" value="AXJ07394.1"/>
    <property type="molecule type" value="Genomic_DNA"/>
</dbReference>
<dbReference type="CDD" id="cd00093">
    <property type="entry name" value="HTH_XRE"/>
    <property type="match status" value="1"/>
</dbReference>
<dbReference type="InterPro" id="IPR010982">
    <property type="entry name" value="Lambda_DNA-bd_dom_sf"/>
</dbReference>
<accession>A0A345V3U2</accession>
<dbReference type="SUPFAM" id="SSF47413">
    <property type="entry name" value="lambda repressor-like DNA-binding domains"/>
    <property type="match status" value="1"/>
</dbReference>
<gene>
    <name evidence="2" type="ORF">CFN16_25670</name>
</gene>
<name>A0A345V3U2_PSEFL</name>
<dbReference type="PROSITE" id="PS50943">
    <property type="entry name" value="HTH_CROC1"/>
    <property type="match status" value="1"/>
</dbReference>